<comment type="pathway">
    <text evidence="1">Cofactor biosynthesis; coenzyme A biosynthesis.</text>
</comment>
<feature type="domain" description="GHMP kinase N-terminal" evidence="2">
    <location>
        <begin position="82"/>
        <end position="161"/>
    </location>
</feature>
<organism evidence="3 4">
    <name type="scientific">Halapricum desulfuricans</name>
    <dbReference type="NCBI Taxonomy" id="2841257"/>
    <lineage>
        <taxon>Archaea</taxon>
        <taxon>Methanobacteriati</taxon>
        <taxon>Methanobacteriota</taxon>
        <taxon>Stenosarchaea group</taxon>
        <taxon>Halobacteria</taxon>
        <taxon>Halobacteriales</taxon>
        <taxon>Haloarculaceae</taxon>
        <taxon>Halapricum</taxon>
    </lineage>
</organism>
<dbReference type="UniPathway" id="UPA00241"/>
<dbReference type="GO" id="GO:0016301">
    <property type="term" value="F:kinase activity"/>
    <property type="evidence" value="ECO:0007669"/>
    <property type="project" value="UniProtKB-UniRule"/>
</dbReference>
<gene>
    <name evidence="3" type="ORF">HSBGL_2318</name>
</gene>
<dbReference type="InterPro" id="IPR012043">
    <property type="entry name" value="PoK"/>
</dbReference>
<dbReference type="SUPFAM" id="SSF54211">
    <property type="entry name" value="Ribosomal protein S5 domain 2-like"/>
    <property type="match status" value="1"/>
</dbReference>
<dbReference type="PANTHER" id="PTHR42282:SF1">
    <property type="entry name" value="PANTOATE KINASE"/>
    <property type="match status" value="1"/>
</dbReference>
<dbReference type="EMBL" id="CP064789">
    <property type="protein sequence ID" value="QSG12724.1"/>
    <property type="molecule type" value="Genomic_DNA"/>
</dbReference>
<keyword evidence="1" id="KW-0173">Coenzyme A biosynthesis</keyword>
<dbReference type="InterPro" id="IPR006204">
    <property type="entry name" value="GHMP_kinase_N_dom"/>
</dbReference>
<evidence type="ECO:0000313" key="3">
    <source>
        <dbReference type="EMBL" id="QSG12724.1"/>
    </source>
</evidence>
<dbReference type="Pfam" id="PF00288">
    <property type="entry name" value="GHMP_kinases_N"/>
    <property type="match status" value="1"/>
</dbReference>
<dbReference type="InterPro" id="IPR014721">
    <property type="entry name" value="Ribsml_uS5_D2-typ_fold_subgr"/>
</dbReference>
<evidence type="ECO:0000313" key="4">
    <source>
        <dbReference type="Proteomes" id="UP000663305"/>
    </source>
</evidence>
<evidence type="ECO:0000256" key="1">
    <source>
        <dbReference type="HAMAP-Rule" id="MF_02223"/>
    </source>
</evidence>
<keyword evidence="1" id="KW-0547">Nucleotide-binding</keyword>
<keyword evidence="1" id="KW-0808">Transferase</keyword>
<dbReference type="PIRSF" id="PIRSF016896">
    <property type="entry name" value="GHMP_arc_MJ0969"/>
    <property type="match status" value="1"/>
</dbReference>
<dbReference type="Proteomes" id="UP000663305">
    <property type="component" value="Chromosome"/>
</dbReference>
<sequence length="294" mass="30515">MGSRLTTAPFLLARPDLRTMTDEATAFVPGHVTGFFTVHRDDDPTASGSQGAGVTLADGVSVTVERAEDRRVELNGRPASVEAVETVLETLGVEGAVVAETDLPIGSGFGISGAMALGTALATNRVYERDLSRNELVTIAHGADVQAGTGLGDVVAQAAGGMPIRLEPGGPQHNVIDAVPYRPRIEYVTFGELDTGEVIGGDTELISKAGTEALSRLVSEPTPAQFAYASRRFARESGLLTDRLRDAIRDVSEAGGEASMAMLGETVFALGTGLSDAGYDPDACRVDAAGARLV</sequence>
<dbReference type="GO" id="GO:0005524">
    <property type="term" value="F:ATP binding"/>
    <property type="evidence" value="ECO:0007669"/>
    <property type="project" value="UniProtKB-KW"/>
</dbReference>
<name>A0A897NJW1_9EURY</name>
<reference evidence="3" key="1">
    <citation type="submission" date="2020-11" db="EMBL/GenBank/DDBJ databases">
        <title>Carbohydrate-dependent, anaerobic sulfur respiration: A novel catabolism in halophilic archaea.</title>
        <authorList>
            <person name="Sorokin D.Y."/>
            <person name="Messina E."/>
            <person name="Smedile F."/>
            <person name="La Cono V."/>
            <person name="Hallsworth J.E."/>
            <person name="Yakimov M.M."/>
        </authorList>
    </citation>
    <scope>NUCLEOTIDE SEQUENCE</scope>
    <source>
        <strain evidence="3">HSR-Bgl</strain>
    </source>
</reference>
<comment type="function">
    <text evidence="1">Phosphorylates (R)-pantoate to form (R)-4-phosphopantoate in the CoA biosynthesis pathway.</text>
</comment>
<evidence type="ECO:0000259" key="2">
    <source>
        <dbReference type="Pfam" id="PF00288"/>
    </source>
</evidence>
<dbReference type="InterPro" id="IPR020568">
    <property type="entry name" value="Ribosomal_Su5_D2-typ_SF"/>
</dbReference>
<proteinExistence type="inferred from homology"/>
<dbReference type="Gene3D" id="3.30.230.10">
    <property type="match status" value="1"/>
</dbReference>
<dbReference type="PANTHER" id="PTHR42282">
    <property type="entry name" value="PANTOATE KINASE-RELATED"/>
    <property type="match status" value="1"/>
</dbReference>
<keyword evidence="1 3" id="KW-0418">Kinase</keyword>
<protein>
    <recommendedName>
        <fullName evidence="1">Pantoate kinase</fullName>
        <shortName evidence="1">PoK</shortName>
        <ecNumber evidence="1">2.7.1.169</ecNumber>
    </recommendedName>
</protein>
<accession>A0A897NJW1</accession>
<dbReference type="EC" id="2.7.1.169" evidence="1"/>
<comment type="catalytic activity">
    <reaction evidence="1">
        <text>(R)-pantoate + ATP = (R)-4-phosphopantoate + ADP + H(+)</text>
        <dbReference type="Rhea" id="RHEA:28246"/>
        <dbReference type="ChEBI" id="CHEBI:15378"/>
        <dbReference type="ChEBI" id="CHEBI:15980"/>
        <dbReference type="ChEBI" id="CHEBI:30616"/>
        <dbReference type="ChEBI" id="CHEBI:61294"/>
        <dbReference type="ChEBI" id="CHEBI:456216"/>
        <dbReference type="EC" id="2.7.1.169"/>
    </reaction>
</comment>
<dbReference type="GO" id="GO:0015937">
    <property type="term" value="P:coenzyme A biosynthetic process"/>
    <property type="evidence" value="ECO:0007669"/>
    <property type="project" value="UniProtKB-UniRule"/>
</dbReference>
<dbReference type="HAMAP" id="MF_02223">
    <property type="entry name" value="Pantoate_kinase"/>
    <property type="match status" value="1"/>
</dbReference>
<keyword evidence="1" id="KW-0067">ATP-binding</keyword>
<comment type="similarity">
    <text evidence="1">Belongs to the GHMP kinase family. PoK subfamily.</text>
</comment>
<dbReference type="AlphaFoldDB" id="A0A897NJW1"/>